<feature type="transmembrane region" description="Helical" evidence="5">
    <location>
        <begin position="364"/>
        <end position="387"/>
    </location>
</feature>
<feature type="transmembrane region" description="Helical" evidence="5">
    <location>
        <begin position="176"/>
        <end position="197"/>
    </location>
</feature>
<dbReference type="InterPro" id="IPR050598">
    <property type="entry name" value="AminoAcid_Transporter"/>
</dbReference>
<keyword evidence="4 5" id="KW-0472">Membrane</keyword>
<name>A0AA88XWZ2_PINIB</name>
<dbReference type="EMBL" id="VSWD01000010">
    <property type="protein sequence ID" value="KAK3089481.1"/>
    <property type="molecule type" value="Genomic_DNA"/>
</dbReference>
<dbReference type="InterPro" id="IPR002293">
    <property type="entry name" value="AA/rel_permease1"/>
</dbReference>
<feature type="transmembrane region" description="Helical" evidence="5">
    <location>
        <begin position="209"/>
        <end position="232"/>
    </location>
</feature>
<feature type="transmembrane region" description="Helical" evidence="5">
    <location>
        <begin position="76"/>
        <end position="98"/>
    </location>
</feature>
<keyword evidence="2 5" id="KW-0812">Transmembrane</keyword>
<dbReference type="Proteomes" id="UP001186944">
    <property type="component" value="Unassembled WGS sequence"/>
</dbReference>
<keyword evidence="3 5" id="KW-1133">Transmembrane helix</keyword>
<reference evidence="6" key="1">
    <citation type="submission" date="2019-08" db="EMBL/GenBank/DDBJ databases">
        <title>The improved chromosome-level genome for the pearl oyster Pinctada fucata martensii using PacBio sequencing and Hi-C.</title>
        <authorList>
            <person name="Zheng Z."/>
        </authorList>
    </citation>
    <scope>NUCLEOTIDE SEQUENCE</scope>
    <source>
        <strain evidence="6">ZZ-2019</strain>
        <tissue evidence="6">Adductor muscle</tissue>
    </source>
</reference>
<feature type="transmembrane region" description="Helical" evidence="5">
    <location>
        <begin position="252"/>
        <end position="273"/>
    </location>
</feature>
<gene>
    <name evidence="6" type="ORF">FSP39_003959</name>
</gene>
<evidence type="ECO:0000256" key="3">
    <source>
        <dbReference type="ARBA" id="ARBA00022989"/>
    </source>
</evidence>
<keyword evidence="7" id="KW-1185">Reference proteome</keyword>
<comment type="subcellular location">
    <subcellularLocation>
        <location evidence="1">Membrane</location>
        <topology evidence="1">Multi-pass membrane protein</topology>
    </subcellularLocation>
</comment>
<evidence type="ECO:0008006" key="8">
    <source>
        <dbReference type="Google" id="ProtNLM"/>
    </source>
</evidence>
<dbReference type="PANTHER" id="PTHR11785:SF512">
    <property type="entry name" value="SOBREMESA, ISOFORM B"/>
    <property type="match status" value="1"/>
</dbReference>
<evidence type="ECO:0000256" key="5">
    <source>
        <dbReference type="SAM" id="Phobius"/>
    </source>
</evidence>
<dbReference type="PANTHER" id="PTHR11785">
    <property type="entry name" value="AMINO ACID TRANSPORTER"/>
    <property type="match status" value="1"/>
</dbReference>
<sequence length="422" mass="45731">IHVYIVIFAGSGIFISPTGVYRNTQSVGLCLLIWTICGLTALAGALVYAELGLLVPKTGGDYSYYKRTFGNFPAFWYVWSQCLVVYPVSNVIKSLTIAEYAAGAVFDECGPPELLKRLFAITLIVTFTIINVVNVDLAARIQVLFATVKIGGLAVIAGSGLYVISKGKFGTLTTGFSGSTSDLSDVVAAMYSGIWAFSGWQTICRTLPLSIVISMVTVLVLYVMVNISYFVVLTPQEFMSSWAVGITWGDKILGRGALFVPIVVACSVFGSACEASFSSARIIFAGARDGNFVEFFSFIDVKSRIPTPSIFLVSVLSLAYLLLPLKVGEIINMMGFLTAGFNALTMVCHIVLRFNIKDASVPLRVPILVSFLLSVIYIYLFIAPLLNGVKKEIIFPVVFMSLGAVLYIPFILLQFKLPGLGK</sequence>
<proteinExistence type="predicted"/>
<evidence type="ECO:0000256" key="1">
    <source>
        <dbReference type="ARBA" id="ARBA00004141"/>
    </source>
</evidence>
<feature type="transmembrane region" description="Helical" evidence="5">
    <location>
        <begin position="393"/>
        <end position="413"/>
    </location>
</feature>
<feature type="non-terminal residue" evidence="6">
    <location>
        <position position="1"/>
    </location>
</feature>
<dbReference type="AlphaFoldDB" id="A0AA88XWZ2"/>
<evidence type="ECO:0000256" key="2">
    <source>
        <dbReference type="ARBA" id="ARBA00022692"/>
    </source>
</evidence>
<feature type="transmembrane region" description="Helical" evidence="5">
    <location>
        <begin position="144"/>
        <end position="164"/>
    </location>
</feature>
<feature type="transmembrane region" description="Helical" evidence="5">
    <location>
        <begin position="305"/>
        <end position="324"/>
    </location>
</feature>
<dbReference type="Gene3D" id="1.20.1740.10">
    <property type="entry name" value="Amino acid/polyamine transporter I"/>
    <property type="match status" value="1"/>
</dbReference>
<dbReference type="GO" id="GO:0015179">
    <property type="term" value="F:L-amino acid transmembrane transporter activity"/>
    <property type="evidence" value="ECO:0007669"/>
    <property type="project" value="TreeGrafter"/>
</dbReference>
<comment type="caution">
    <text evidence="6">The sequence shown here is derived from an EMBL/GenBank/DDBJ whole genome shotgun (WGS) entry which is preliminary data.</text>
</comment>
<feature type="transmembrane region" description="Helical" evidence="5">
    <location>
        <begin position="330"/>
        <end position="352"/>
    </location>
</feature>
<evidence type="ECO:0000313" key="6">
    <source>
        <dbReference type="EMBL" id="KAK3089481.1"/>
    </source>
</evidence>
<protein>
    <recommendedName>
        <fullName evidence="8">Amino acid transporter</fullName>
    </recommendedName>
</protein>
<organism evidence="6 7">
    <name type="scientific">Pinctada imbricata</name>
    <name type="common">Atlantic pearl-oyster</name>
    <name type="synonym">Pinctada martensii</name>
    <dbReference type="NCBI Taxonomy" id="66713"/>
    <lineage>
        <taxon>Eukaryota</taxon>
        <taxon>Metazoa</taxon>
        <taxon>Spiralia</taxon>
        <taxon>Lophotrochozoa</taxon>
        <taxon>Mollusca</taxon>
        <taxon>Bivalvia</taxon>
        <taxon>Autobranchia</taxon>
        <taxon>Pteriomorphia</taxon>
        <taxon>Pterioida</taxon>
        <taxon>Pterioidea</taxon>
        <taxon>Pteriidae</taxon>
        <taxon>Pinctada</taxon>
    </lineage>
</organism>
<dbReference type="Pfam" id="PF13520">
    <property type="entry name" value="AA_permease_2"/>
    <property type="match status" value="1"/>
</dbReference>
<feature type="transmembrane region" description="Helical" evidence="5">
    <location>
        <begin position="118"/>
        <end position="137"/>
    </location>
</feature>
<feature type="transmembrane region" description="Helical" evidence="5">
    <location>
        <begin position="31"/>
        <end position="55"/>
    </location>
</feature>
<dbReference type="PIRSF" id="PIRSF006060">
    <property type="entry name" value="AA_transporter"/>
    <property type="match status" value="1"/>
</dbReference>
<accession>A0AA88XWZ2</accession>
<evidence type="ECO:0000313" key="7">
    <source>
        <dbReference type="Proteomes" id="UP001186944"/>
    </source>
</evidence>
<dbReference type="GO" id="GO:0016020">
    <property type="term" value="C:membrane"/>
    <property type="evidence" value="ECO:0007669"/>
    <property type="project" value="UniProtKB-SubCell"/>
</dbReference>
<evidence type="ECO:0000256" key="4">
    <source>
        <dbReference type="ARBA" id="ARBA00023136"/>
    </source>
</evidence>